<dbReference type="RefSeq" id="WP_252422555.1">
    <property type="nucleotide sequence ID" value="NZ_JAMWMR010000003.1"/>
</dbReference>
<evidence type="ECO:0000256" key="10">
    <source>
        <dbReference type="ARBA" id="ARBA00049433"/>
    </source>
</evidence>
<dbReference type="InterPro" id="IPR000971">
    <property type="entry name" value="Globin"/>
</dbReference>
<dbReference type="InterPro" id="IPR017927">
    <property type="entry name" value="FAD-bd_FR_type"/>
</dbReference>
<dbReference type="PANTHER" id="PTHR47354:SF5">
    <property type="entry name" value="PROTEIN RFBI"/>
    <property type="match status" value="1"/>
</dbReference>
<name>A0ABT0Z9K2_9ACTN</name>
<dbReference type="SUPFAM" id="SSF46458">
    <property type="entry name" value="Globin-like"/>
    <property type="match status" value="1"/>
</dbReference>
<dbReference type="Gene3D" id="3.40.50.80">
    <property type="entry name" value="Nucleotide-binding domain of ferredoxin-NADP reductase (FNR) module"/>
    <property type="match status" value="1"/>
</dbReference>
<feature type="domain" description="Globin" evidence="12">
    <location>
        <begin position="69"/>
        <end position="202"/>
    </location>
</feature>
<comment type="catalytic activity">
    <reaction evidence="10">
        <text>2 nitric oxide + NADPH + 2 O2 = 2 nitrate + NADP(+) + H(+)</text>
        <dbReference type="Rhea" id="RHEA:19465"/>
        <dbReference type="ChEBI" id="CHEBI:15378"/>
        <dbReference type="ChEBI" id="CHEBI:15379"/>
        <dbReference type="ChEBI" id="CHEBI:16480"/>
        <dbReference type="ChEBI" id="CHEBI:17632"/>
        <dbReference type="ChEBI" id="CHEBI:57783"/>
        <dbReference type="ChEBI" id="CHEBI:58349"/>
        <dbReference type="EC" id="1.14.12.17"/>
    </reaction>
</comment>
<evidence type="ECO:0000256" key="2">
    <source>
        <dbReference type="ARBA" id="ARBA00001974"/>
    </source>
</evidence>
<dbReference type="InterPro" id="IPR050415">
    <property type="entry name" value="MRET"/>
</dbReference>
<keyword evidence="6" id="KW-0521">NADP</keyword>
<dbReference type="PROSITE" id="PS01033">
    <property type="entry name" value="GLOBIN"/>
    <property type="match status" value="1"/>
</dbReference>
<organism evidence="14 15">
    <name type="scientific">Streptomyces macrolidinus</name>
    <dbReference type="NCBI Taxonomy" id="2952607"/>
    <lineage>
        <taxon>Bacteria</taxon>
        <taxon>Bacillati</taxon>
        <taxon>Actinomycetota</taxon>
        <taxon>Actinomycetes</taxon>
        <taxon>Kitasatosporales</taxon>
        <taxon>Streptomycetaceae</taxon>
        <taxon>Streptomyces</taxon>
    </lineage>
</organism>
<feature type="domain" description="FAD-binding FR-type" evidence="13">
    <location>
        <begin position="208"/>
        <end position="308"/>
    </location>
</feature>
<dbReference type="PROSITE" id="PS51384">
    <property type="entry name" value="FAD_FR"/>
    <property type="match status" value="1"/>
</dbReference>
<dbReference type="InterPro" id="IPR039261">
    <property type="entry name" value="FNR_nucleotide-bd"/>
</dbReference>
<evidence type="ECO:0000256" key="3">
    <source>
        <dbReference type="ARBA" id="ARBA00006401"/>
    </source>
</evidence>
<dbReference type="InterPro" id="IPR001433">
    <property type="entry name" value="OxRdtase_FAD/NAD-bd"/>
</dbReference>
<comment type="similarity">
    <text evidence="3">In the C-terminal section; belongs to the flavoprotein pyridine nucleotide cytochrome reductase family.</text>
</comment>
<protein>
    <recommendedName>
        <fullName evidence="4">nitric oxide dioxygenase</fullName>
        <ecNumber evidence="4">1.14.12.17</ecNumber>
    </recommendedName>
</protein>
<evidence type="ECO:0000256" key="6">
    <source>
        <dbReference type="ARBA" id="ARBA00022857"/>
    </source>
</evidence>
<evidence type="ECO:0000256" key="5">
    <source>
        <dbReference type="ARBA" id="ARBA00022714"/>
    </source>
</evidence>
<keyword evidence="7" id="KW-0411">Iron-sulfur</keyword>
<feature type="region of interest" description="Disordered" evidence="11">
    <location>
        <begin position="441"/>
        <end position="465"/>
    </location>
</feature>
<sequence length="465" mass="51366">MTAADEIPGRCGREESTIMDNGNSRTRDSRKGDEYHALLARRDAMRLRDQMLAPSRAVEKTKSPTYDAYDGAADQELIVQNLAAVTPFSELIAHLYDAMFERHPYLRQLFPESMEFQKAHLERAFWFLIEHLHKPEEITTFCTQLGRDHRKLGVQPVHFQVFEVALSEAMYRMSGGRVDQEVEQAWLRMVRFAAAGMVAGSKRALAEPPAWHGTVTSHQLRRPDLAVIRVRTAEPYPYQPGQYATIESPLLPHTWRPYTFATVPAPDGELEFHIRRTGPGGVSDAMTLHTRVGDTLRLGPPQGTATLDDDQGRDVLIVAGGTGWATGRALLEDLSQRRAPGRRAHLFLGARTSEDLYDAQALSRLENRCPWLRVVPVISDGPGASPDGSVAEAIARHGDFSQHIAYVSGPPAMVTAAVWRLAGLGLPADRIRHDPVAGMVPLPSHAQRTRPTGPAVGHMAEGAQV</sequence>
<evidence type="ECO:0000259" key="12">
    <source>
        <dbReference type="PROSITE" id="PS01033"/>
    </source>
</evidence>
<comment type="caution">
    <text evidence="14">The sequence shown here is derived from an EMBL/GenBank/DDBJ whole genome shotgun (WGS) entry which is preliminary data.</text>
</comment>
<evidence type="ECO:0000256" key="8">
    <source>
        <dbReference type="ARBA" id="ARBA00023027"/>
    </source>
</evidence>
<dbReference type="Pfam" id="PF00970">
    <property type="entry name" value="FAD_binding_6"/>
    <property type="match status" value="1"/>
</dbReference>
<keyword evidence="5" id="KW-0001">2Fe-2S</keyword>
<keyword evidence="5" id="KW-0479">Metal-binding</keyword>
<dbReference type="Pfam" id="PF00175">
    <property type="entry name" value="NAD_binding_1"/>
    <property type="match status" value="1"/>
</dbReference>
<comment type="catalytic activity">
    <reaction evidence="9">
        <text>2 nitric oxide + NADH + 2 O2 = 2 nitrate + NAD(+) + H(+)</text>
        <dbReference type="Rhea" id="RHEA:19469"/>
        <dbReference type="ChEBI" id="CHEBI:15378"/>
        <dbReference type="ChEBI" id="CHEBI:15379"/>
        <dbReference type="ChEBI" id="CHEBI:16480"/>
        <dbReference type="ChEBI" id="CHEBI:17632"/>
        <dbReference type="ChEBI" id="CHEBI:57540"/>
        <dbReference type="ChEBI" id="CHEBI:57945"/>
        <dbReference type="EC" id="1.14.12.17"/>
    </reaction>
</comment>
<dbReference type="EMBL" id="JAMWMR010000003">
    <property type="protein sequence ID" value="MCN9240251.1"/>
    <property type="molecule type" value="Genomic_DNA"/>
</dbReference>
<evidence type="ECO:0000256" key="9">
    <source>
        <dbReference type="ARBA" id="ARBA00048649"/>
    </source>
</evidence>
<dbReference type="InterPro" id="IPR017938">
    <property type="entry name" value="Riboflavin_synthase-like_b-brl"/>
</dbReference>
<evidence type="ECO:0000313" key="15">
    <source>
        <dbReference type="Proteomes" id="UP001523219"/>
    </source>
</evidence>
<dbReference type="Pfam" id="PF00042">
    <property type="entry name" value="Globin"/>
    <property type="match status" value="1"/>
</dbReference>
<dbReference type="EC" id="1.14.12.17" evidence="4"/>
<feature type="region of interest" description="Disordered" evidence="11">
    <location>
        <begin position="1"/>
        <end position="31"/>
    </location>
</feature>
<dbReference type="PANTHER" id="PTHR47354">
    <property type="entry name" value="NADH OXIDOREDUCTASE HCR"/>
    <property type="match status" value="1"/>
</dbReference>
<evidence type="ECO:0000259" key="13">
    <source>
        <dbReference type="PROSITE" id="PS51384"/>
    </source>
</evidence>
<evidence type="ECO:0000256" key="7">
    <source>
        <dbReference type="ARBA" id="ARBA00023014"/>
    </source>
</evidence>
<comment type="cofactor">
    <cofactor evidence="2">
        <name>FAD</name>
        <dbReference type="ChEBI" id="CHEBI:57692"/>
    </cofactor>
</comment>
<dbReference type="InterPro" id="IPR009050">
    <property type="entry name" value="Globin-like_sf"/>
</dbReference>
<reference evidence="14 15" key="1">
    <citation type="submission" date="2022-05" db="EMBL/GenBank/DDBJ databases">
        <title>Streptomyces sp. nov. RY43-2 isolated from soil of a peat swamp forest.</title>
        <authorList>
            <person name="Kanchanasin P."/>
            <person name="Tanasupawat S."/>
            <person name="Phongsopitanun W."/>
        </authorList>
    </citation>
    <scope>NUCLEOTIDE SEQUENCE [LARGE SCALE GENOMIC DNA]</scope>
    <source>
        <strain evidence="14 15">RY43-2</strain>
    </source>
</reference>
<keyword evidence="8" id="KW-0520">NAD</keyword>
<dbReference type="PRINTS" id="PR00410">
    <property type="entry name" value="PHEHYDRXLASE"/>
</dbReference>
<dbReference type="CDD" id="cd19753">
    <property type="entry name" value="Mb-like_oxidoreductase"/>
    <property type="match status" value="1"/>
</dbReference>
<dbReference type="InterPro" id="IPR012292">
    <property type="entry name" value="Globin/Proto"/>
</dbReference>
<dbReference type="Gene3D" id="2.40.30.10">
    <property type="entry name" value="Translation factors"/>
    <property type="match status" value="1"/>
</dbReference>
<comment type="cofactor">
    <cofactor evidence="1">
        <name>heme b</name>
        <dbReference type="ChEBI" id="CHEBI:60344"/>
    </cofactor>
</comment>
<accession>A0ABT0Z9K2</accession>
<proteinExistence type="inferred from homology"/>
<dbReference type="Proteomes" id="UP001523219">
    <property type="component" value="Unassembled WGS sequence"/>
</dbReference>
<dbReference type="CDD" id="cd06187">
    <property type="entry name" value="O2ase_reductase_like"/>
    <property type="match status" value="1"/>
</dbReference>
<dbReference type="InterPro" id="IPR008333">
    <property type="entry name" value="Cbr1-like_FAD-bd_dom"/>
</dbReference>
<keyword evidence="5" id="KW-0408">Iron</keyword>
<evidence type="ECO:0000256" key="11">
    <source>
        <dbReference type="SAM" id="MobiDB-lite"/>
    </source>
</evidence>
<evidence type="ECO:0000256" key="4">
    <source>
        <dbReference type="ARBA" id="ARBA00012229"/>
    </source>
</evidence>
<dbReference type="Gene3D" id="1.10.490.10">
    <property type="entry name" value="Globins"/>
    <property type="match status" value="1"/>
</dbReference>
<evidence type="ECO:0000313" key="14">
    <source>
        <dbReference type="EMBL" id="MCN9240251.1"/>
    </source>
</evidence>
<keyword evidence="15" id="KW-1185">Reference proteome</keyword>
<dbReference type="SUPFAM" id="SSF63380">
    <property type="entry name" value="Riboflavin synthase domain-like"/>
    <property type="match status" value="1"/>
</dbReference>
<dbReference type="SUPFAM" id="SSF52343">
    <property type="entry name" value="Ferredoxin reductase-like, C-terminal NADP-linked domain"/>
    <property type="match status" value="1"/>
</dbReference>
<gene>
    <name evidence="14" type="ORF">NGF19_05500</name>
</gene>
<feature type="compositionally biased region" description="Basic and acidic residues" evidence="11">
    <location>
        <begin position="7"/>
        <end position="16"/>
    </location>
</feature>
<evidence type="ECO:0000256" key="1">
    <source>
        <dbReference type="ARBA" id="ARBA00001970"/>
    </source>
</evidence>